<comment type="similarity">
    <text evidence="1">Belongs to the LysR transcriptional regulatory family.</text>
</comment>
<dbReference type="SUPFAM" id="SSF46785">
    <property type="entry name" value="Winged helix' DNA-binding domain"/>
    <property type="match status" value="1"/>
</dbReference>
<dbReference type="Proteomes" id="UP000245712">
    <property type="component" value="Unassembled WGS sequence"/>
</dbReference>
<dbReference type="InterPro" id="IPR036390">
    <property type="entry name" value="WH_DNA-bd_sf"/>
</dbReference>
<keyword evidence="3" id="KW-0238">DNA-binding</keyword>
<dbReference type="InterPro" id="IPR058163">
    <property type="entry name" value="LysR-type_TF_proteobact-type"/>
</dbReference>
<dbReference type="InterPro" id="IPR036388">
    <property type="entry name" value="WH-like_DNA-bd_sf"/>
</dbReference>
<dbReference type="PANTHER" id="PTHR30537:SF72">
    <property type="entry name" value="LYSR FAMILY TRANSCRIPTIONAL REGULATOR"/>
    <property type="match status" value="1"/>
</dbReference>
<evidence type="ECO:0000256" key="1">
    <source>
        <dbReference type="ARBA" id="ARBA00009437"/>
    </source>
</evidence>
<dbReference type="InterPro" id="IPR000847">
    <property type="entry name" value="LysR_HTH_N"/>
</dbReference>
<gene>
    <name evidence="6" type="ORF">C7402_113116</name>
</gene>
<dbReference type="InterPro" id="IPR005119">
    <property type="entry name" value="LysR_subst-bd"/>
</dbReference>
<protein>
    <submittedName>
        <fullName evidence="6">LysR family transcriptional regulator</fullName>
    </submittedName>
</protein>
<evidence type="ECO:0000259" key="5">
    <source>
        <dbReference type="PROSITE" id="PS50931"/>
    </source>
</evidence>
<keyword evidence="2" id="KW-0805">Transcription regulation</keyword>
<organism evidence="6 7">
    <name type="scientific">Paraburkholderia unamae</name>
    <dbReference type="NCBI Taxonomy" id="219649"/>
    <lineage>
        <taxon>Bacteria</taxon>
        <taxon>Pseudomonadati</taxon>
        <taxon>Pseudomonadota</taxon>
        <taxon>Betaproteobacteria</taxon>
        <taxon>Burkholderiales</taxon>
        <taxon>Burkholderiaceae</taxon>
        <taxon>Paraburkholderia</taxon>
    </lineage>
</organism>
<proteinExistence type="inferred from homology"/>
<evidence type="ECO:0000256" key="4">
    <source>
        <dbReference type="ARBA" id="ARBA00023163"/>
    </source>
</evidence>
<evidence type="ECO:0000256" key="3">
    <source>
        <dbReference type="ARBA" id="ARBA00023125"/>
    </source>
</evidence>
<dbReference type="Pfam" id="PF00126">
    <property type="entry name" value="HTH_1"/>
    <property type="match status" value="1"/>
</dbReference>
<feature type="domain" description="HTH lysR-type" evidence="5">
    <location>
        <begin position="4"/>
        <end position="61"/>
    </location>
</feature>
<name>A0ABX5KJG3_9BURK</name>
<sequence>MPLDRFQEMQIFTRIVDRRSFTQAAEDLNLPRATVTNSIKRLEARLGVRLLERTTRQVKPTLDGEAYYQRCTRLLADLEETEEAFRDPDPQGRLRVNMQGTLTQYFVMPRLPDFLARYPRIDLFIGSGDHFVDLVREGVDCVLRAGELADSSMIARRVALLEQVTCASPAYLERHGDPATIEALDGAAAGIAEHENKGASVSGSGHRAVNYVSSATGRALPLEFTTPQGVARVTLPGPVAVNGAELYTAGALAGLGIVQVPRYRVREHLASGELCVVLPAYPPPPLPVSVLYPQNRQLSLRVRAFADWLVQVFADVA</sequence>
<dbReference type="PROSITE" id="PS50931">
    <property type="entry name" value="HTH_LYSR"/>
    <property type="match status" value="1"/>
</dbReference>
<keyword evidence="7" id="KW-1185">Reference proteome</keyword>
<reference evidence="6 7" key="1">
    <citation type="submission" date="2018-05" db="EMBL/GenBank/DDBJ databases">
        <title>Genomic Encyclopedia of Type Strains, Phase IV (KMG-V): Genome sequencing to study the core and pangenomes of soil and plant-associated prokaryotes.</title>
        <authorList>
            <person name="Whitman W."/>
        </authorList>
    </citation>
    <scope>NUCLEOTIDE SEQUENCE [LARGE SCALE GENOMIC DNA]</scope>
    <source>
        <strain evidence="6 7">SCZa-39</strain>
    </source>
</reference>
<dbReference type="EMBL" id="QEOB01000013">
    <property type="protein sequence ID" value="PVX78843.1"/>
    <property type="molecule type" value="Genomic_DNA"/>
</dbReference>
<accession>A0ABX5KJG3</accession>
<dbReference type="SUPFAM" id="SSF53850">
    <property type="entry name" value="Periplasmic binding protein-like II"/>
    <property type="match status" value="1"/>
</dbReference>
<dbReference type="PRINTS" id="PR00039">
    <property type="entry name" value="HTHLYSR"/>
</dbReference>
<dbReference type="CDD" id="cd08472">
    <property type="entry name" value="PBP2_CrgA_like_3"/>
    <property type="match status" value="1"/>
</dbReference>
<dbReference type="Gene3D" id="3.40.190.290">
    <property type="match status" value="1"/>
</dbReference>
<evidence type="ECO:0000313" key="7">
    <source>
        <dbReference type="Proteomes" id="UP000245712"/>
    </source>
</evidence>
<dbReference type="PANTHER" id="PTHR30537">
    <property type="entry name" value="HTH-TYPE TRANSCRIPTIONAL REGULATOR"/>
    <property type="match status" value="1"/>
</dbReference>
<evidence type="ECO:0000256" key="2">
    <source>
        <dbReference type="ARBA" id="ARBA00023015"/>
    </source>
</evidence>
<comment type="caution">
    <text evidence="6">The sequence shown here is derived from an EMBL/GenBank/DDBJ whole genome shotgun (WGS) entry which is preliminary data.</text>
</comment>
<evidence type="ECO:0000313" key="6">
    <source>
        <dbReference type="EMBL" id="PVX78843.1"/>
    </source>
</evidence>
<dbReference type="Gene3D" id="1.10.10.10">
    <property type="entry name" value="Winged helix-like DNA-binding domain superfamily/Winged helix DNA-binding domain"/>
    <property type="match status" value="1"/>
</dbReference>
<dbReference type="Pfam" id="PF03466">
    <property type="entry name" value="LysR_substrate"/>
    <property type="match status" value="2"/>
</dbReference>
<keyword evidence="4" id="KW-0804">Transcription</keyword>